<proteinExistence type="predicted"/>
<dbReference type="AlphaFoldDB" id="A0A0R2BL08"/>
<evidence type="ECO:0000259" key="1">
    <source>
        <dbReference type="Pfam" id="PF00534"/>
    </source>
</evidence>
<dbReference type="Gene3D" id="3.40.50.2000">
    <property type="entry name" value="Glycogen Phosphorylase B"/>
    <property type="match status" value="2"/>
</dbReference>
<name>A0A0R2BL08_9LACO</name>
<protein>
    <recommendedName>
        <fullName evidence="5">Glycosyltransferase</fullName>
    </recommendedName>
</protein>
<dbReference type="CDD" id="cd03808">
    <property type="entry name" value="GT4_CapM-like"/>
    <property type="match status" value="1"/>
</dbReference>
<feature type="domain" description="Glycosyl transferase family 1" evidence="1">
    <location>
        <begin position="184"/>
        <end position="340"/>
    </location>
</feature>
<accession>A0A0R2BL08</accession>
<evidence type="ECO:0000259" key="2">
    <source>
        <dbReference type="Pfam" id="PF13477"/>
    </source>
</evidence>
<dbReference type="InterPro" id="IPR028098">
    <property type="entry name" value="Glyco_trans_4-like_N"/>
</dbReference>
<dbReference type="GO" id="GO:0016757">
    <property type="term" value="F:glycosyltransferase activity"/>
    <property type="evidence" value="ECO:0007669"/>
    <property type="project" value="InterPro"/>
</dbReference>
<dbReference type="PANTHER" id="PTHR12526:SF630">
    <property type="entry name" value="GLYCOSYLTRANSFERASE"/>
    <property type="match status" value="1"/>
</dbReference>
<dbReference type="Proteomes" id="UP000051813">
    <property type="component" value="Unassembled WGS sequence"/>
</dbReference>
<evidence type="ECO:0000313" key="3">
    <source>
        <dbReference type="EMBL" id="KRM78500.1"/>
    </source>
</evidence>
<dbReference type="SUPFAM" id="SSF53756">
    <property type="entry name" value="UDP-Glycosyltransferase/glycogen phosphorylase"/>
    <property type="match status" value="1"/>
</dbReference>
<reference evidence="3 4" key="1">
    <citation type="journal article" date="2015" name="Genome Announc.">
        <title>Expanding the biotechnology potential of lactobacilli through comparative genomics of 213 strains and associated genera.</title>
        <authorList>
            <person name="Sun Z."/>
            <person name="Harris H.M."/>
            <person name="McCann A."/>
            <person name="Guo C."/>
            <person name="Argimon S."/>
            <person name="Zhang W."/>
            <person name="Yang X."/>
            <person name="Jeffery I.B."/>
            <person name="Cooney J.C."/>
            <person name="Kagawa T.F."/>
            <person name="Liu W."/>
            <person name="Song Y."/>
            <person name="Salvetti E."/>
            <person name="Wrobel A."/>
            <person name="Rasinkangas P."/>
            <person name="Parkhill J."/>
            <person name="Rea M.C."/>
            <person name="O'Sullivan O."/>
            <person name="Ritari J."/>
            <person name="Douillard F.P."/>
            <person name="Paul Ross R."/>
            <person name="Yang R."/>
            <person name="Briner A.E."/>
            <person name="Felis G.E."/>
            <person name="de Vos W.M."/>
            <person name="Barrangou R."/>
            <person name="Klaenhammer T.R."/>
            <person name="Caufield P.W."/>
            <person name="Cui Y."/>
            <person name="Zhang H."/>
            <person name="O'Toole P.W."/>
        </authorList>
    </citation>
    <scope>NUCLEOTIDE SEQUENCE [LARGE SCALE GENOMIC DNA]</scope>
    <source>
        <strain evidence="3 4">DSM 20335</strain>
    </source>
</reference>
<gene>
    <name evidence="3" type="ORF">FC84_GL000757</name>
</gene>
<dbReference type="PANTHER" id="PTHR12526">
    <property type="entry name" value="GLYCOSYLTRANSFERASE"/>
    <property type="match status" value="1"/>
</dbReference>
<evidence type="ECO:0000313" key="4">
    <source>
        <dbReference type="Proteomes" id="UP000051813"/>
    </source>
</evidence>
<dbReference type="InterPro" id="IPR001296">
    <property type="entry name" value="Glyco_trans_1"/>
</dbReference>
<dbReference type="EMBL" id="AYYK01000016">
    <property type="protein sequence ID" value="KRM78500.1"/>
    <property type="molecule type" value="Genomic_DNA"/>
</dbReference>
<keyword evidence="4" id="KW-1185">Reference proteome</keyword>
<dbReference type="OrthoDB" id="9806653at2"/>
<sequence length="365" mass="41308">MVMKILQITTISNTINAFLIPHIEALIAQGHEVELACRIENPLDNRLSHLKRHDISFQRNPLATDNLQAYFQLKQLFKQTHYDIIHTHTPNASVITRLAAHHQQSYVVYTAHGFHFYQGAPRINWLAYYNIEKLLAHYTDKIVTINTEDYQRASHFKLKKHGSVHQIPGIGTDIEVVHQPELTDTIKQQYQLTPADKVLVFAAELSKGKNQDMLINVMAQLVAEGHSNYRLFLLGNGPNEAAYRQRIQELNLERNIFLTGLVKDVRPYLDLADVAVSSSLREGLPVNVMEALAYGVPVVITKIRGHVDLLQQPNQGLLITNSQEMVQGIKTILNNPQKYHAELPATFTVNSSVQAMQKIYAEMGA</sequence>
<evidence type="ECO:0008006" key="5">
    <source>
        <dbReference type="Google" id="ProtNLM"/>
    </source>
</evidence>
<organism evidence="3 4">
    <name type="scientific">Lapidilactobacillus dextrinicus DSM 20335</name>
    <dbReference type="NCBI Taxonomy" id="1423738"/>
    <lineage>
        <taxon>Bacteria</taxon>
        <taxon>Bacillati</taxon>
        <taxon>Bacillota</taxon>
        <taxon>Bacilli</taxon>
        <taxon>Lactobacillales</taxon>
        <taxon>Lactobacillaceae</taxon>
        <taxon>Lapidilactobacillus</taxon>
    </lineage>
</organism>
<feature type="domain" description="Glycosyltransferase subfamily 4-like N-terminal" evidence="2">
    <location>
        <begin position="11"/>
        <end position="145"/>
    </location>
</feature>
<dbReference type="Pfam" id="PF00534">
    <property type="entry name" value="Glycos_transf_1"/>
    <property type="match status" value="1"/>
</dbReference>
<dbReference type="Pfam" id="PF13477">
    <property type="entry name" value="Glyco_trans_4_2"/>
    <property type="match status" value="1"/>
</dbReference>
<dbReference type="STRING" id="1423738.FC84_GL000757"/>
<comment type="caution">
    <text evidence="3">The sequence shown here is derived from an EMBL/GenBank/DDBJ whole genome shotgun (WGS) entry which is preliminary data.</text>
</comment>
<dbReference type="PATRIC" id="fig|1423738.3.peg.766"/>